<organism evidence="1 2">
    <name type="scientific">Paenibacillus mendelii</name>
    <dbReference type="NCBI Taxonomy" id="206163"/>
    <lineage>
        <taxon>Bacteria</taxon>
        <taxon>Bacillati</taxon>
        <taxon>Bacillota</taxon>
        <taxon>Bacilli</taxon>
        <taxon>Bacillales</taxon>
        <taxon>Paenibacillaceae</taxon>
        <taxon>Paenibacillus</taxon>
    </lineage>
</organism>
<protein>
    <recommendedName>
        <fullName evidence="3">AraC family transcriptional regulator</fullName>
    </recommendedName>
</protein>
<gene>
    <name evidence="1" type="ORF">ACFFJ8_04595</name>
</gene>
<keyword evidence="2" id="KW-1185">Reference proteome</keyword>
<evidence type="ECO:0008006" key="3">
    <source>
        <dbReference type="Google" id="ProtNLM"/>
    </source>
</evidence>
<proteinExistence type="predicted"/>
<sequence>MDFLSRMTEVINYIEEHITDDIDLNEIAKIVGCGAGLKPF</sequence>
<dbReference type="RefSeq" id="WP_256555444.1">
    <property type="nucleotide sequence ID" value="NZ_JANHOF010000009.1"/>
</dbReference>
<accession>A0ABV6J4G6</accession>
<reference evidence="1 2" key="1">
    <citation type="submission" date="2024-09" db="EMBL/GenBank/DDBJ databases">
        <authorList>
            <person name="Sun Q."/>
            <person name="Mori K."/>
        </authorList>
    </citation>
    <scope>NUCLEOTIDE SEQUENCE [LARGE SCALE GENOMIC DNA]</scope>
    <source>
        <strain evidence="1 2">CCM 4839</strain>
    </source>
</reference>
<dbReference type="EMBL" id="JBHLVF010000009">
    <property type="protein sequence ID" value="MFC0390656.1"/>
    <property type="molecule type" value="Genomic_DNA"/>
</dbReference>
<evidence type="ECO:0000313" key="1">
    <source>
        <dbReference type="EMBL" id="MFC0390656.1"/>
    </source>
</evidence>
<comment type="caution">
    <text evidence="1">The sequence shown here is derived from an EMBL/GenBank/DDBJ whole genome shotgun (WGS) entry which is preliminary data.</text>
</comment>
<dbReference type="Proteomes" id="UP001589818">
    <property type="component" value="Unassembled WGS sequence"/>
</dbReference>
<name>A0ABV6J4G6_9BACL</name>
<dbReference type="Gene3D" id="1.10.10.60">
    <property type="entry name" value="Homeodomain-like"/>
    <property type="match status" value="1"/>
</dbReference>
<evidence type="ECO:0000313" key="2">
    <source>
        <dbReference type="Proteomes" id="UP001589818"/>
    </source>
</evidence>